<dbReference type="GO" id="GO:0003676">
    <property type="term" value="F:nucleic acid binding"/>
    <property type="evidence" value="ECO:0007669"/>
    <property type="project" value="InterPro"/>
</dbReference>
<dbReference type="PANTHER" id="PTHR42648:SF32">
    <property type="entry name" value="RIBONUCLEASE H-LIKE DOMAIN, GAG-PRE-INTEGRASE DOMAIN PROTEIN-RELATED"/>
    <property type="match status" value="1"/>
</dbReference>
<dbReference type="EMBL" id="BKCJ010604519">
    <property type="protein sequence ID" value="GFB33450.1"/>
    <property type="molecule type" value="Genomic_DNA"/>
</dbReference>
<feature type="domain" description="Integrase catalytic" evidence="3">
    <location>
        <begin position="86"/>
        <end position="176"/>
    </location>
</feature>
<reference evidence="4" key="1">
    <citation type="journal article" date="2019" name="Sci. Rep.">
        <title>Draft genome of Tanacetum cinerariifolium, the natural source of mosquito coil.</title>
        <authorList>
            <person name="Yamashiro T."/>
            <person name="Shiraishi A."/>
            <person name="Satake H."/>
            <person name="Nakayama K."/>
        </authorList>
    </citation>
    <scope>NUCLEOTIDE SEQUENCE</scope>
</reference>
<dbReference type="PROSITE" id="PS50994">
    <property type="entry name" value="INTEGRASE"/>
    <property type="match status" value="1"/>
</dbReference>
<proteinExistence type="predicted"/>
<evidence type="ECO:0000313" key="4">
    <source>
        <dbReference type="EMBL" id="GFB33450.1"/>
    </source>
</evidence>
<dbReference type="InterPro" id="IPR012337">
    <property type="entry name" value="RNaseH-like_sf"/>
</dbReference>
<evidence type="ECO:0000256" key="1">
    <source>
        <dbReference type="ARBA" id="ARBA00022670"/>
    </source>
</evidence>
<gene>
    <name evidence="4" type="ORF">Tci_705421</name>
</gene>
<dbReference type="GO" id="GO:0006508">
    <property type="term" value="P:proteolysis"/>
    <property type="evidence" value="ECO:0007669"/>
    <property type="project" value="UniProtKB-KW"/>
</dbReference>
<dbReference type="Pfam" id="PF22936">
    <property type="entry name" value="Pol_BBD"/>
    <property type="match status" value="1"/>
</dbReference>
<sequence>CPYLDSGCSKHMTGDRSQLTNFANKFPGTVKFGNDHVAKIMGYGDYKIRNVTISRVYFVEGIRHDLFSVGQFCDSDLEVKCLRSKDEAPYFINKFLKMIQVGISHETSVAHSPQQNGVIERRNRTLIEVARTMLIYAQAPLFLWAEAVATACYTQNRSIVRVHHGKTPYELLHNKLPDLSFLHAFRIYNRRMRRIVETIHVDFDVLTAMASEQSGSGPVLHEMTPATISSGLMPKPASSTPFVPPSRND</sequence>
<dbReference type="Gene3D" id="3.30.420.10">
    <property type="entry name" value="Ribonuclease H-like superfamily/Ribonuclease H"/>
    <property type="match status" value="1"/>
</dbReference>
<dbReference type="InterPro" id="IPR036397">
    <property type="entry name" value="RNaseH_sf"/>
</dbReference>
<dbReference type="AlphaFoldDB" id="A0A699LAK1"/>
<dbReference type="PANTHER" id="PTHR42648">
    <property type="entry name" value="TRANSPOSASE, PUTATIVE-RELATED"/>
    <property type="match status" value="1"/>
</dbReference>
<dbReference type="GO" id="GO:0015074">
    <property type="term" value="P:DNA integration"/>
    <property type="evidence" value="ECO:0007669"/>
    <property type="project" value="InterPro"/>
</dbReference>
<dbReference type="InterPro" id="IPR039537">
    <property type="entry name" value="Retrotran_Ty1/copia-like"/>
</dbReference>
<name>A0A699LAK1_TANCI</name>
<keyword evidence="1" id="KW-0645">Protease</keyword>
<comment type="caution">
    <text evidence="4">The sequence shown here is derived from an EMBL/GenBank/DDBJ whole genome shotgun (WGS) entry which is preliminary data.</text>
</comment>
<accession>A0A699LAK1</accession>
<dbReference type="InterPro" id="IPR054722">
    <property type="entry name" value="PolX-like_BBD"/>
</dbReference>
<protein>
    <submittedName>
        <fullName evidence="4">Integrase, catalytic region, zinc finger, CCHC-type, peptidase aspartic, catalytic</fullName>
    </submittedName>
</protein>
<evidence type="ECO:0000259" key="3">
    <source>
        <dbReference type="PROSITE" id="PS50994"/>
    </source>
</evidence>
<evidence type="ECO:0000256" key="2">
    <source>
        <dbReference type="SAM" id="MobiDB-lite"/>
    </source>
</evidence>
<keyword evidence="1" id="KW-0378">Hydrolase</keyword>
<feature type="non-terminal residue" evidence="4">
    <location>
        <position position="1"/>
    </location>
</feature>
<organism evidence="4">
    <name type="scientific">Tanacetum cinerariifolium</name>
    <name type="common">Dalmatian daisy</name>
    <name type="synonym">Chrysanthemum cinerariifolium</name>
    <dbReference type="NCBI Taxonomy" id="118510"/>
    <lineage>
        <taxon>Eukaryota</taxon>
        <taxon>Viridiplantae</taxon>
        <taxon>Streptophyta</taxon>
        <taxon>Embryophyta</taxon>
        <taxon>Tracheophyta</taxon>
        <taxon>Spermatophyta</taxon>
        <taxon>Magnoliopsida</taxon>
        <taxon>eudicotyledons</taxon>
        <taxon>Gunneridae</taxon>
        <taxon>Pentapetalae</taxon>
        <taxon>asterids</taxon>
        <taxon>campanulids</taxon>
        <taxon>Asterales</taxon>
        <taxon>Asteraceae</taxon>
        <taxon>Asteroideae</taxon>
        <taxon>Anthemideae</taxon>
        <taxon>Anthemidinae</taxon>
        <taxon>Tanacetum</taxon>
    </lineage>
</organism>
<dbReference type="SUPFAM" id="SSF53098">
    <property type="entry name" value="Ribonuclease H-like"/>
    <property type="match status" value="1"/>
</dbReference>
<dbReference type="GO" id="GO:0008233">
    <property type="term" value="F:peptidase activity"/>
    <property type="evidence" value="ECO:0007669"/>
    <property type="project" value="UniProtKB-KW"/>
</dbReference>
<feature type="region of interest" description="Disordered" evidence="2">
    <location>
        <begin position="228"/>
        <end position="249"/>
    </location>
</feature>
<dbReference type="InterPro" id="IPR001584">
    <property type="entry name" value="Integrase_cat-core"/>
</dbReference>